<dbReference type="Pfam" id="PF21805">
    <property type="entry name" value="Imm5_like"/>
    <property type="match status" value="1"/>
</dbReference>
<sequence>MILPKVRDPRFVTIRRGGTLTDADHRLLALWAASCAEHVLGLFESAQPGDLRPRHAIEHARAWVRGEVTMMQARAAGGHAMGAARDLRGAARHAAYAAGQAGAVAHVAAHELGAAAYAIKAARAAAPAGLSEAAGRLECQWQRDQLPEAIRELVLDDQRRRNDICWSVFHC</sequence>
<evidence type="ECO:0000259" key="1">
    <source>
        <dbReference type="Pfam" id="PF21805"/>
    </source>
</evidence>
<dbReference type="RefSeq" id="WP_091120474.1">
    <property type="nucleotide sequence ID" value="NZ_FMHY01000002.1"/>
</dbReference>
<accession>A0A1C6UYV8</accession>
<dbReference type="OrthoDB" id="166981at2"/>
<evidence type="ECO:0000313" key="3">
    <source>
        <dbReference type="Proteomes" id="UP000199696"/>
    </source>
</evidence>
<protein>
    <recommendedName>
        <fullName evidence="1">Imm-5-like domain-containing protein</fullName>
    </recommendedName>
</protein>
<organism evidence="2 3">
    <name type="scientific">Micromonospora eburnea</name>
    <dbReference type="NCBI Taxonomy" id="227316"/>
    <lineage>
        <taxon>Bacteria</taxon>
        <taxon>Bacillati</taxon>
        <taxon>Actinomycetota</taxon>
        <taxon>Actinomycetes</taxon>
        <taxon>Micromonosporales</taxon>
        <taxon>Micromonosporaceae</taxon>
        <taxon>Micromonospora</taxon>
    </lineage>
</organism>
<feature type="domain" description="Imm-5-like" evidence="1">
    <location>
        <begin position="19"/>
        <end position="148"/>
    </location>
</feature>
<dbReference type="Proteomes" id="UP000199696">
    <property type="component" value="Unassembled WGS sequence"/>
</dbReference>
<keyword evidence="3" id="KW-1185">Reference proteome</keyword>
<dbReference type="AlphaFoldDB" id="A0A1C6UYV8"/>
<evidence type="ECO:0000313" key="2">
    <source>
        <dbReference type="EMBL" id="SCL59202.1"/>
    </source>
</evidence>
<proteinExistence type="predicted"/>
<dbReference type="EMBL" id="FMHY01000002">
    <property type="protein sequence ID" value="SCL59202.1"/>
    <property type="molecule type" value="Genomic_DNA"/>
</dbReference>
<reference evidence="3" key="1">
    <citation type="submission" date="2016-06" db="EMBL/GenBank/DDBJ databases">
        <authorList>
            <person name="Varghese N."/>
            <person name="Submissions Spin"/>
        </authorList>
    </citation>
    <scope>NUCLEOTIDE SEQUENCE [LARGE SCALE GENOMIC DNA]</scope>
    <source>
        <strain evidence="3">DSM 44814</strain>
    </source>
</reference>
<gene>
    <name evidence="2" type="ORF">GA0070604_4003</name>
</gene>
<name>A0A1C6UYV8_9ACTN</name>
<dbReference type="InterPro" id="IPR048667">
    <property type="entry name" value="Imm5-like"/>
</dbReference>
<dbReference type="STRING" id="227316.GA0070604_4003"/>